<feature type="compositionally biased region" description="Low complexity" evidence="1">
    <location>
        <begin position="1410"/>
        <end position="1421"/>
    </location>
</feature>
<evidence type="ECO:0000313" key="3">
    <source>
        <dbReference type="EMBL" id="NKY86548.1"/>
    </source>
</evidence>
<feature type="compositionally biased region" description="Basic and acidic residues" evidence="1">
    <location>
        <begin position="1818"/>
        <end position="1838"/>
    </location>
</feature>
<feature type="compositionally biased region" description="Polar residues" evidence="1">
    <location>
        <begin position="1567"/>
        <end position="1580"/>
    </location>
</feature>
<feature type="region of interest" description="Disordered" evidence="1">
    <location>
        <begin position="1403"/>
        <end position="1440"/>
    </location>
</feature>
<accession>A0A7X6LXU9</accession>
<protein>
    <submittedName>
        <fullName evidence="3">Relaxase domain-containing protein</fullName>
    </submittedName>
</protein>
<feature type="region of interest" description="Disordered" evidence="1">
    <location>
        <begin position="1802"/>
        <end position="1852"/>
    </location>
</feature>
<dbReference type="SUPFAM" id="SSF52540">
    <property type="entry name" value="P-loop containing nucleoside triphosphate hydrolases"/>
    <property type="match status" value="2"/>
</dbReference>
<dbReference type="Pfam" id="PF08751">
    <property type="entry name" value="TrwC"/>
    <property type="match status" value="1"/>
</dbReference>
<feature type="compositionally biased region" description="Polar residues" evidence="1">
    <location>
        <begin position="1722"/>
        <end position="1732"/>
    </location>
</feature>
<dbReference type="InterPro" id="IPR014862">
    <property type="entry name" value="TrwC"/>
</dbReference>
<gene>
    <name evidence="3" type="ORF">HGA07_13010</name>
</gene>
<feature type="region of interest" description="Disordered" evidence="1">
    <location>
        <begin position="1520"/>
        <end position="1608"/>
    </location>
</feature>
<name>A0A7X6LXU9_9NOCA</name>
<feature type="compositionally biased region" description="Basic and acidic residues" evidence="1">
    <location>
        <begin position="1426"/>
        <end position="1436"/>
    </location>
</feature>
<dbReference type="EMBL" id="JAAXPE010000011">
    <property type="protein sequence ID" value="NKY86548.1"/>
    <property type="molecule type" value="Genomic_DNA"/>
</dbReference>
<dbReference type="Pfam" id="PF13604">
    <property type="entry name" value="AAA_30"/>
    <property type="match status" value="1"/>
</dbReference>
<dbReference type="Gene3D" id="3.40.50.300">
    <property type="entry name" value="P-loop containing nucleotide triphosphate hydrolases"/>
    <property type="match status" value="2"/>
</dbReference>
<reference evidence="3 4" key="1">
    <citation type="submission" date="2020-04" db="EMBL/GenBank/DDBJ databases">
        <title>MicrobeNet Type strains.</title>
        <authorList>
            <person name="Nicholson A.C."/>
        </authorList>
    </citation>
    <scope>NUCLEOTIDE SEQUENCE [LARGE SCALE GENOMIC DNA]</scope>
    <source>
        <strain evidence="3 4">DSM 44445</strain>
    </source>
</reference>
<evidence type="ECO:0000256" key="1">
    <source>
        <dbReference type="SAM" id="MobiDB-lite"/>
    </source>
</evidence>
<dbReference type="InterPro" id="IPR027417">
    <property type="entry name" value="P-loop_NTPase"/>
</dbReference>
<feature type="compositionally biased region" description="Basic and acidic residues" evidence="1">
    <location>
        <begin position="1556"/>
        <end position="1565"/>
    </location>
</feature>
<evidence type="ECO:0000313" key="4">
    <source>
        <dbReference type="Proteomes" id="UP000523447"/>
    </source>
</evidence>
<proteinExistence type="predicted"/>
<dbReference type="SUPFAM" id="SSF55464">
    <property type="entry name" value="Origin of replication-binding domain, RBD-like"/>
    <property type="match status" value="1"/>
</dbReference>
<keyword evidence="4" id="KW-1185">Reference proteome</keyword>
<feature type="domain" description="TrwC relaxase" evidence="2">
    <location>
        <begin position="10"/>
        <end position="420"/>
    </location>
</feature>
<sequence length="1852" mass="201987">MTATLHKILAGDSYRYYLRQVAAADATDRGPATLSDYYSAHGEQPGTWWGNGLAALDLSPGDEVTEAQMRALFGHGRHPDADAITARVIASETAKGTSLKAAKENAERATRLGSPYRTYSGDNEFRKRCGKAFAEHNIAAGVDARAAIPDDVRARIRTDVATEMFTEHYERPPLDDRELSGFVTKTSRPKSAAVAGFDLTFSPVKSVSALWAIAPLKVSERIAAAHDAAVDDALRWLQKHGIFTRAGRNGVRQLDVDGIIAARFVHRESRCGDPDLHTHVVIANRVRGADGRWRTLDAAQIYRLNVTISEIYNTRLEHHLRADLRVEFAERAGTNPNKRPIREIVGIPEAVIRYWSRRDTAIRRRLGELTVEFHQQLGREPTAAEMWNLSQVATLQTRPAKHLSRSWAEQRRDWRTQASTVLGGHTILDQVVATSINRASPPSPMLGEDRVADIAREVVEVVSGQRSVWQHHHIRAETERRIRALTDRDTWADIADAVVAHALSPRNSLARQDRDIAAEPDLATVPAPLQRRDGASVYTHSGTQTYTSAHQLDIEYRLTELALQPGARSIDERFVTAAIAAYNTDAAHEGKKLNAGQAAMVTHFATFAARIAVASAPAGTGKTTAMRVLVDAWHASGGTVLGLAPEAAPAAILAEATGARVETVDRLLHILDRHRPRNGSETARPADDFPASVPMWVHQIDELTLVIVDEHIKLSDRKRLRLFEFLTARGATVRCVGDDKQLPSIDAGGAGIDGTQAPDAITLTHVVRFADTAEATAGLALREGDPSGLGYYLDHQRIHSGSTATVADKAYGAWFADRHTGRDAIMLAPTHDIVTDLNNRARSDRLARTTETASATTVLGDGLSVSAGDIVCTRRNNRRLALGERDWVRNGYRWRVDTVHADGSLTVTHLRPGGRPGAATVLPPEYVGLHVRLGYAMTIDSAQGTTADTCHAVLTGSESRNQLYVAITRGIHANHLYVPTTVDGSEASFWTEPAILPRTAVEVLQHILAREATHTSAHTALRDALDPHRRLGRGVDIYLDAIGVATEHTLGPDALTQLDHDTETLLPGLTDAPAYPTLRQHLAILALAGHNPVTALRAAIGDRELDTAKDPAAVLDWRLDTSGAHSTGTGPLPWLLGLPDRLSDPALAGELDARRRIVADLATQITTEARTWTAATAPVWARPLLGNRELIADLAVWRAANHVPDTDLRPTGPGRFPTREREHLTRLTARVTNALDDLQTATHTWEPLVKRLDTRITSDPWWPVLADYLDTAAAAGLDIDTLLTDAAATRALPDDMPAAALWSRLRLDPSALATPAGPPLRPDWIAHLHDIVGHDLAEHVITDPAWPRLVAAIDTAPADWTPHDLLATAHELLLTASDHATTLPRANQLATALAWRIEILTHPASESENPHPATETATAMTPPTPEPHDTSPDHADSAGPVPAEIVHAIGDLASSGRIDDARQTFTRLTAHLDNTERDLLQRVITTLTTRAYPVAAARLRWAADRYPKHRAFILAAIPTTDPHLHQPPDNPPPSPDPRTAAHDHREYVNPARRRPPRPDAGRDAYDTYTQSFADLDTNPTHLPVPEGTGATRHRPGKDASDRSDTTSFLAGTSHTVDYDRYAVPDHDKLSCVACGLERARTDPHQHHYDDGLCSTCRDDNQPGIPDHDPTDHVAARCTFITAQQPPNAALALLRKDWRHTRNPADRATIETFADALMTAETPASQNNASQDLGSDRGFDPSNPTHVLTDTELIQAIGTLELRIQLADDKATIYGPARAATEHAGDPDDAGWLKEELSDLQAERTRRAHLTPEQTTTEDTQRANRENGIEHRPALEHTGLDTSAAADTDGPEL</sequence>
<feature type="region of interest" description="Disordered" evidence="1">
    <location>
        <begin position="1722"/>
        <end position="1745"/>
    </location>
</feature>
<dbReference type="CDD" id="cd18809">
    <property type="entry name" value="SF1_C_RecD"/>
    <property type="match status" value="1"/>
</dbReference>
<dbReference type="NCBIfam" id="NF041492">
    <property type="entry name" value="MobF"/>
    <property type="match status" value="1"/>
</dbReference>
<dbReference type="Proteomes" id="UP000523447">
    <property type="component" value="Unassembled WGS sequence"/>
</dbReference>
<comment type="caution">
    <text evidence="3">The sequence shown here is derived from an EMBL/GenBank/DDBJ whole genome shotgun (WGS) entry which is preliminary data.</text>
</comment>
<evidence type="ECO:0000259" key="2">
    <source>
        <dbReference type="Pfam" id="PF08751"/>
    </source>
</evidence>
<dbReference type="RefSeq" id="WP_051031473.1">
    <property type="nucleotide sequence ID" value="NZ_CAWPHS010000003.1"/>
</dbReference>
<organism evidence="3 4">
    <name type="scientific">Nocardia veterana</name>
    <dbReference type="NCBI Taxonomy" id="132249"/>
    <lineage>
        <taxon>Bacteria</taxon>
        <taxon>Bacillati</taxon>
        <taxon>Actinomycetota</taxon>
        <taxon>Actinomycetes</taxon>
        <taxon>Mycobacteriales</taxon>
        <taxon>Nocardiaceae</taxon>
        <taxon>Nocardia</taxon>
    </lineage>
</organism>